<feature type="transmembrane region" description="Helical" evidence="1">
    <location>
        <begin position="20"/>
        <end position="38"/>
    </location>
</feature>
<evidence type="ECO:0000256" key="1">
    <source>
        <dbReference type="SAM" id="Phobius"/>
    </source>
</evidence>
<organism evidence="2 3">
    <name type="scientific">Desulfofarcimen acetoxidans (strain ATCC 49208 / DSM 771 / KCTC 5769 / VKM B-1644 / 5575)</name>
    <name type="common">Desulfotomaculum acetoxidans</name>
    <dbReference type="NCBI Taxonomy" id="485916"/>
    <lineage>
        <taxon>Bacteria</taxon>
        <taxon>Bacillati</taxon>
        <taxon>Bacillota</taxon>
        <taxon>Clostridia</taxon>
        <taxon>Eubacteriales</taxon>
        <taxon>Peptococcaceae</taxon>
        <taxon>Desulfofarcimen</taxon>
    </lineage>
</organism>
<protein>
    <recommendedName>
        <fullName evidence="4">ABC transporter, permease protein</fullName>
    </recommendedName>
</protein>
<feature type="transmembrane region" description="Helical" evidence="1">
    <location>
        <begin position="229"/>
        <end position="254"/>
    </location>
</feature>
<dbReference type="Proteomes" id="UP000002217">
    <property type="component" value="Chromosome"/>
</dbReference>
<dbReference type="EMBL" id="CP001720">
    <property type="protein sequence ID" value="ACV62487.1"/>
    <property type="molecule type" value="Genomic_DNA"/>
</dbReference>
<feature type="transmembrane region" description="Helical" evidence="1">
    <location>
        <begin position="85"/>
        <end position="115"/>
    </location>
</feature>
<dbReference type="HOGENOM" id="CLU_093430_0_0_9"/>
<gene>
    <name evidence="2" type="ordered locus">Dtox_1630</name>
</gene>
<keyword evidence="1" id="KW-1133">Transmembrane helix</keyword>
<feature type="transmembrane region" description="Helical" evidence="1">
    <location>
        <begin position="171"/>
        <end position="188"/>
    </location>
</feature>
<evidence type="ECO:0008006" key="4">
    <source>
        <dbReference type="Google" id="ProtNLM"/>
    </source>
</evidence>
<keyword evidence="3" id="KW-1185">Reference proteome</keyword>
<dbReference type="AlphaFoldDB" id="C8VWD5"/>
<accession>C8VWD5</accession>
<reference evidence="2 3" key="1">
    <citation type="journal article" date="2009" name="Stand. Genomic Sci.">
        <title>Complete genome sequence of Desulfotomaculum acetoxidans type strain (5575).</title>
        <authorList>
            <person name="Spring S."/>
            <person name="Lapidus A."/>
            <person name="Schroder M."/>
            <person name="Gleim D."/>
            <person name="Sims D."/>
            <person name="Meincke L."/>
            <person name="Glavina Del Rio T."/>
            <person name="Tice H."/>
            <person name="Copeland A."/>
            <person name="Cheng J.F."/>
            <person name="Lucas S."/>
            <person name="Chen F."/>
            <person name="Nolan M."/>
            <person name="Bruce D."/>
            <person name="Goodwin L."/>
            <person name="Pitluck S."/>
            <person name="Ivanova N."/>
            <person name="Mavromatis K."/>
            <person name="Mikhailova N."/>
            <person name="Pati A."/>
            <person name="Chen A."/>
            <person name="Palaniappan K."/>
            <person name="Land M."/>
            <person name="Hauser L."/>
            <person name="Chang Y.J."/>
            <person name="Jeffries C.D."/>
            <person name="Chain P."/>
            <person name="Saunders E."/>
            <person name="Brettin T."/>
            <person name="Detter J.C."/>
            <person name="Goker M."/>
            <person name="Bristow J."/>
            <person name="Eisen J.A."/>
            <person name="Markowitz V."/>
            <person name="Hugenholtz P."/>
            <person name="Kyrpides N.C."/>
            <person name="Klenk H.P."/>
            <person name="Han C."/>
        </authorList>
    </citation>
    <scope>NUCLEOTIDE SEQUENCE [LARGE SCALE GENOMIC DNA]</scope>
    <source>
        <strain evidence="3">ATCC 49208 / DSM 771 / VKM B-1644</strain>
    </source>
</reference>
<feature type="transmembrane region" description="Helical" evidence="1">
    <location>
        <begin position="135"/>
        <end position="159"/>
    </location>
</feature>
<evidence type="ECO:0000313" key="2">
    <source>
        <dbReference type="EMBL" id="ACV62487.1"/>
    </source>
</evidence>
<dbReference type="STRING" id="485916.Dtox_1630"/>
<dbReference type="OrthoDB" id="1786466at2"/>
<keyword evidence="1" id="KW-0812">Transmembrane</keyword>
<dbReference type="RefSeq" id="WP_015757198.1">
    <property type="nucleotide sequence ID" value="NC_013216.1"/>
</dbReference>
<name>C8VWD5_DESAS</name>
<proteinExistence type="predicted"/>
<sequence length="260" mass="29490">MNEWWNLFKKEYRMTRTTTFIKLGILLFLGLWGLNSNWIPPGAILAPAFLLIVFAAFYPAIFMFKYINKEFKQAPHLWLHSPQPAWMLLSAKLVVGLAVMLAILLLDAVFIYMSISDLQQTGFSSANLTLLLRDSGFYLLSAIVGFSIYMASWSTLIIVVTASARKILGRYKWLAGFAAFYLGTWGVGKLQQTWLFERLTQWGAFRINLISANKIQFVNNQHGFPFGGIQIYTGQILIIVIATLALFALSSWLIDKKVEV</sequence>
<evidence type="ECO:0000313" key="3">
    <source>
        <dbReference type="Proteomes" id="UP000002217"/>
    </source>
</evidence>
<dbReference type="KEGG" id="dae:Dtox_1630"/>
<keyword evidence="1" id="KW-0472">Membrane</keyword>
<feature type="transmembrane region" description="Helical" evidence="1">
    <location>
        <begin position="44"/>
        <end position="64"/>
    </location>
</feature>
<dbReference type="eggNOG" id="ENOG5033622">
    <property type="taxonomic scope" value="Bacteria"/>
</dbReference>